<reference evidence="3" key="1">
    <citation type="submission" date="2017-01" db="EMBL/GenBank/DDBJ databases">
        <authorList>
            <person name="Wang Y."/>
            <person name="White M."/>
            <person name="Kvist S."/>
            <person name="Moncalvo J.-M."/>
        </authorList>
    </citation>
    <scope>NUCLEOTIDE SEQUENCE [LARGE SCALE GENOMIC DNA]</scope>
    <source>
        <strain evidence="3">COL-18-3</strain>
    </source>
</reference>
<protein>
    <submittedName>
        <fullName evidence="2">Uncharacterized protein</fullName>
    </submittedName>
</protein>
<keyword evidence="3" id="KW-1185">Reference proteome</keyword>
<evidence type="ECO:0000313" key="2">
    <source>
        <dbReference type="EMBL" id="OMH80022.1"/>
    </source>
</evidence>
<evidence type="ECO:0000256" key="1">
    <source>
        <dbReference type="SAM" id="MobiDB-lite"/>
    </source>
</evidence>
<evidence type="ECO:0000313" key="3">
    <source>
        <dbReference type="Proteomes" id="UP000188320"/>
    </source>
</evidence>
<accession>A0A1R1PGP1</accession>
<sequence length="329" mass="37357">MVVRLTAFTSHNNLAYTESTESVSSYKLTDTDNEFNKVTRKDSLDRRLVIIFNNIASYMKSLVSEACGGKICQKMKYSDEPLGSRKDIVDDFSSSIEKYSHPYPGSVEYYSNGEVIVKQLRLKPLESKNSYLNGSPIHATLRNKYKKRIGIVSSERIDINNILERGRLGSEKDKNSDKINVSRKQDEPSTQKSASDIEFELIVNISDQTNVNNSIENEEPADRFTKVKAEEQSSGGKVFDKKEEYGNECDSDLVSTAIKSSLGSQVSCMSSASLSSAFFKKRMFNKLVYTQDAEKPKTVNPFVQFLTFRRLKKSKELYRYLEIVDFIDS</sequence>
<name>A0A1R1PGP1_ZANCU</name>
<proteinExistence type="predicted"/>
<dbReference type="Proteomes" id="UP000188320">
    <property type="component" value="Unassembled WGS sequence"/>
</dbReference>
<dbReference type="AlphaFoldDB" id="A0A1R1PGP1"/>
<feature type="region of interest" description="Disordered" evidence="1">
    <location>
        <begin position="170"/>
        <end position="193"/>
    </location>
</feature>
<gene>
    <name evidence="2" type="ORF">AX774_g6549</name>
</gene>
<dbReference type="EMBL" id="LSSK01001325">
    <property type="protein sequence ID" value="OMH80022.1"/>
    <property type="molecule type" value="Genomic_DNA"/>
</dbReference>
<organism evidence="2 3">
    <name type="scientific">Zancudomyces culisetae</name>
    <name type="common">Gut fungus</name>
    <name type="synonym">Smittium culisetae</name>
    <dbReference type="NCBI Taxonomy" id="1213189"/>
    <lineage>
        <taxon>Eukaryota</taxon>
        <taxon>Fungi</taxon>
        <taxon>Fungi incertae sedis</taxon>
        <taxon>Zoopagomycota</taxon>
        <taxon>Kickxellomycotina</taxon>
        <taxon>Harpellomycetes</taxon>
        <taxon>Harpellales</taxon>
        <taxon>Legeriomycetaceae</taxon>
        <taxon>Zancudomyces</taxon>
    </lineage>
</organism>
<comment type="caution">
    <text evidence="2">The sequence shown here is derived from an EMBL/GenBank/DDBJ whole genome shotgun (WGS) entry which is preliminary data.</text>
</comment>